<dbReference type="PROSITE" id="PS50966">
    <property type="entry name" value="ZF_SWIM"/>
    <property type="match status" value="1"/>
</dbReference>
<organism evidence="9 10">
    <name type="scientific">Oldenlandia corymbosa var. corymbosa</name>
    <dbReference type="NCBI Taxonomy" id="529605"/>
    <lineage>
        <taxon>Eukaryota</taxon>
        <taxon>Viridiplantae</taxon>
        <taxon>Streptophyta</taxon>
        <taxon>Embryophyta</taxon>
        <taxon>Tracheophyta</taxon>
        <taxon>Spermatophyta</taxon>
        <taxon>Magnoliopsida</taxon>
        <taxon>eudicotyledons</taxon>
        <taxon>Gunneridae</taxon>
        <taxon>Pentapetalae</taxon>
        <taxon>asterids</taxon>
        <taxon>lamiids</taxon>
        <taxon>Gentianales</taxon>
        <taxon>Rubiaceae</taxon>
        <taxon>Rubioideae</taxon>
        <taxon>Spermacoceae</taxon>
        <taxon>Hedyotis-Oldenlandia complex</taxon>
        <taxon>Oldenlandia</taxon>
    </lineage>
</organism>
<dbReference type="SMART" id="SM00575">
    <property type="entry name" value="ZnF_PMZ"/>
    <property type="match status" value="1"/>
</dbReference>
<dbReference type="GO" id="GO:0016567">
    <property type="term" value="P:protein ubiquitination"/>
    <property type="evidence" value="ECO:0007669"/>
    <property type="project" value="TreeGrafter"/>
</dbReference>
<keyword evidence="10" id="KW-1185">Reference proteome</keyword>
<feature type="domain" description="RING-type" evidence="6">
    <location>
        <begin position="222"/>
        <end position="261"/>
    </location>
</feature>
<dbReference type="InterPro" id="IPR007527">
    <property type="entry name" value="Znf_SWIM"/>
</dbReference>
<evidence type="ECO:0000256" key="4">
    <source>
        <dbReference type="PROSITE-ProRule" id="PRU00047"/>
    </source>
</evidence>
<dbReference type="Pfam" id="PF04434">
    <property type="entry name" value="SWIM"/>
    <property type="match status" value="1"/>
</dbReference>
<dbReference type="GO" id="GO:0061630">
    <property type="term" value="F:ubiquitin protein ligase activity"/>
    <property type="evidence" value="ECO:0007669"/>
    <property type="project" value="TreeGrafter"/>
</dbReference>
<proteinExistence type="predicted"/>
<sequence length="949" mass="109876">METIKEYLDQIRVFQYRLKRPPEEIDFGGVFIIRATTKYEDDDNVTHGVTAPYCVSDRQCLLDLHRTKELLGHAFEELFMGRSFTNLNSLVDNLAEDLLCQFRFSPEFLNREDTPPVIVSDLIIPVERGKSDNHDDPVAESSETVQTLIMSENEAFHDDEEIKVIEDEIEDYLKNSPERINDEGKTNTGLYEIKPALKVKKFAEADQNQGTDEGDHSMVKFCSICLDKLSEGEVVAETTACSHMFHRACVLNWLIRADSCPEKMEWNGPYFINVYWRSKYVIEDGTIRTFDNRADGTLFIERKLSYSEFFARICDKAGWDRYSVNLRITLLFETNEAGPSRSSEDRFITEAQGRYENNGRDSVQDDESDGTYIESEEESDYETSVADETGNDDAEEEPQQQQAEKLITSYQECITRKTETPPGQSTCGWRMHASRKAHGLFEMVSWTDRHNCVGRTTGNDNRNITTGVIARLIMRNVETDPDYLVRSIRDDVKKHYKYWEKFCEYENTAAGHDVEVYDEPNLVYKVTTALHRGGKGQNVHTVEYSKARCTCKKWQTYRLSCSHALRVCREIGDHPENIIHEYHKTTTWHEQFRNPGFMPVARKEEWTFPSWNLVPDYKNLVLYRGPGRIQKRRYMMAMDYRGRRRRCRRCGATDHKTRECPRSYRRADRTRINVNWDADGFEGVEELWAWERIPVIQPQRQCDEEFFKDHAFGARLSSIEEGPSSNGLPLATDDYLLWYQSRTVRFSTDPSKYDQRVEGFLHRAKLYKGTLNDILKKVETYKAKKCCSNATCEEFFDSISVLAENALSIVPTEMPTLYPSQVVLQIQPKRPITAAKYRRANIPKAGIGGRKKVVESNEFLANLFQTPSPQEQTMFTGEQTMFTMEQEQTTTEQGIEIEVTPTIEQDAEFQASQTLQQSSLPLAKRKQDRKHRPPKEYTPSRSTPPSPEE</sequence>
<dbReference type="InterPro" id="IPR006564">
    <property type="entry name" value="Znf_PMZ"/>
</dbReference>
<keyword evidence="1" id="KW-0479">Metal-binding</keyword>
<evidence type="ECO:0000256" key="2">
    <source>
        <dbReference type="ARBA" id="ARBA00022771"/>
    </source>
</evidence>
<feature type="compositionally biased region" description="Polar residues" evidence="5">
    <location>
        <begin position="910"/>
        <end position="920"/>
    </location>
</feature>
<protein>
    <submittedName>
        <fullName evidence="9">OLC1v1035423C1</fullName>
    </submittedName>
</protein>
<dbReference type="SMART" id="SM00184">
    <property type="entry name" value="RING"/>
    <property type="match status" value="1"/>
</dbReference>
<dbReference type="AlphaFoldDB" id="A0AAV1CSY4"/>
<evidence type="ECO:0000256" key="3">
    <source>
        <dbReference type="ARBA" id="ARBA00022833"/>
    </source>
</evidence>
<dbReference type="PROSITE" id="PS50158">
    <property type="entry name" value="ZF_CCHC"/>
    <property type="match status" value="1"/>
</dbReference>
<evidence type="ECO:0000256" key="1">
    <source>
        <dbReference type="ARBA" id="ARBA00022723"/>
    </source>
</evidence>
<evidence type="ECO:0000313" key="9">
    <source>
        <dbReference type="EMBL" id="CAI9098729.1"/>
    </source>
</evidence>
<dbReference type="GO" id="GO:0003676">
    <property type="term" value="F:nucleic acid binding"/>
    <property type="evidence" value="ECO:0007669"/>
    <property type="project" value="InterPro"/>
</dbReference>
<dbReference type="PANTHER" id="PTHR45969:SF69">
    <property type="entry name" value="FINGER DOMAIN PROTEIN, PUTATIVE (AFU_ORTHOLOGUE AFUA_3G12190)-RELATED"/>
    <property type="match status" value="1"/>
</dbReference>
<dbReference type="PANTHER" id="PTHR45969">
    <property type="entry name" value="RING ZINC FINGER PROTEIN-RELATED"/>
    <property type="match status" value="1"/>
</dbReference>
<dbReference type="Gene3D" id="3.30.40.10">
    <property type="entry name" value="Zinc/RING finger domain, C3HC4 (zinc finger)"/>
    <property type="match status" value="1"/>
</dbReference>
<feature type="region of interest" description="Disordered" evidence="5">
    <location>
        <begin position="352"/>
        <end position="403"/>
    </location>
</feature>
<gene>
    <name evidence="9" type="ORF">OLC1_LOCUS8878</name>
</gene>
<feature type="compositionally biased region" description="Acidic residues" evidence="5">
    <location>
        <begin position="389"/>
        <end position="398"/>
    </location>
</feature>
<evidence type="ECO:0000259" key="6">
    <source>
        <dbReference type="PROSITE" id="PS50089"/>
    </source>
</evidence>
<dbReference type="Proteomes" id="UP001161247">
    <property type="component" value="Chromosome 3"/>
</dbReference>
<dbReference type="SUPFAM" id="SSF57850">
    <property type="entry name" value="RING/U-box"/>
    <property type="match status" value="1"/>
</dbReference>
<feature type="region of interest" description="Disordered" evidence="5">
    <location>
        <begin position="904"/>
        <end position="949"/>
    </location>
</feature>
<keyword evidence="3" id="KW-0862">Zinc</keyword>
<feature type="compositionally biased region" description="Basic residues" evidence="5">
    <location>
        <begin position="923"/>
        <end position="933"/>
    </location>
</feature>
<reference evidence="9" key="1">
    <citation type="submission" date="2023-03" db="EMBL/GenBank/DDBJ databases">
        <authorList>
            <person name="Julca I."/>
        </authorList>
    </citation>
    <scope>NUCLEOTIDE SEQUENCE</scope>
</reference>
<accession>A0AAV1CSY4</accession>
<evidence type="ECO:0000313" key="10">
    <source>
        <dbReference type="Proteomes" id="UP001161247"/>
    </source>
</evidence>
<feature type="domain" description="SWIM-type" evidence="8">
    <location>
        <begin position="540"/>
        <end position="572"/>
    </location>
</feature>
<dbReference type="InterPro" id="IPR001878">
    <property type="entry name" value="Znf_CCHC"/>
</dbReference>
<feature type="domain" description="CCHC-type" evidence="7">
    <location>
        <begin position="645"/>
        <end position="662"/>
    </location>
</feature>
<name>A0AAV1CSY4_OLDCO</name>
<dbReference type="PROSITE" id="PS50089">
    <property type="entry name" value="ZF_RING_2"/>
    <property type="match status" value="1"/>
</dbReference>
<dbReference type="InterPro" id="IPR013083">
    <property type="entry name" value="Znf_RING/FYVE/PHD"/>
</dbReference>
<dbReference type="GO" id="GO:0008270">
    <property type="term" value="F:zinc ion binding"/>
    <property type="evidence" value="ECO:0007669"/>
    <property type="project" value="UniProtKB-KW"/>
</dbReference>
<evidence type="ECO:0000259" key="8">
    <source>
        <dbReference type="PROSITE" id="PS50966"/>
    </source>
</evidence>
<keyword evidence="2 4" id="KW-0863">Zinc-finger</keyword>
<evidence type="ECO:0000256" key="5">
    <source>
        <dbReference type="SAM" id="MobiDB-lite"/>
    </source>
</evidence>
<dbReference type="Pfam" id="PF13639">
    <property type="entry name" value="zf-RING_2"/>
    <property type="match status" value="1"/>
</dbReference>
<feature type="compositionally biased region" description="Acidic residues" evidence="5">
    <location>
        <begin position="364"/>
        <end position="381"/>
    </location>
</feature>
<evidence type="ECO:0000259" key="7">
    <source>
        <dbReference type="PROSITE" id="PS50158"/>
    </source>
</evidence>
<dbReference type="EMBL" id="OX459120">
    <property type="protein sequence ID" value="CAI9098729.1"/>
    <property type="molecule type" value="Genomic_DNA"/>
</dbReference>
<dbReference type="InterPro" id="IPR001841">
    <property type="entry name" value="Znf_RING"/>
</dbReference>